<organism evidence="2 3">
    <name type="scientific">Hydnum rufescens UP504</name>
    <dbReference type="NCBI Taxonomy" id="1448309"/>
    <lineage>
        <taxon>Eukaryota</taxon>
        <taxon>Fungi</taxon>
        <taxon>Dikarya</taxon>
        <taxon>Basidiomycota</taxon>
        <taxon>Agaricomycotina</taxon>
        <taxon>Agaricomycetes</taxon>
        <taxon>Cantharellales</taxon>
        <taxon>Hydnaceae</taxon>
        <taxon>Hydnum</taxon>
    </lineage>
</organism>
<evidence type="ECO:0000313" key="3">
    <source>
        <dbReference type="Proteomes" id="UP000886523"/>
    </source>
</evidence>
<feature type="compositionally biased region" description="Basic and acidic residues" evidence="1">
    <location>
        <begin position="38"/>
        <end position="48"/>
    </location>
</feature>
<name>A0A9P6BB23_9AGAM</name>
<evidence type="ECO:0000256" key="1">
    <source>
        <dbReference type="SAM" id="MobiDB-lite"/>
    </source>
</evidence>
<reference evidence="2" key="1">
    <citation type="journal article" date="2020" name="Nat. Commun.">
        <title>Large-scale genome sequencing of mycorrhizal fungi provides insights into the early evolution of symbiotic traits.</title>
        <authorList>
            <person name="Miyauchi S."/>
            <person name="Kiss E."/>
            <person name="Kuo A."/>
            <person name="Drula E."/>
            <person name="Kohler A."/>
            <person name="Sanchez-Garcia M."/>
            <person name="Morin E."/>
            <person name="Andreopoulos B."/>
            <person name="Barry K.W."/>
            <person name="Bonito G."/>
            <person name="Buee M."/>
            <person name="Carver A."/>
            <person name="Chen C."/>
            <person name="Cichocki N."/>
            <person name="Clum A."/>
            <person name="Culley D."/>
            <person name="Crous P.W."/>
            <person name="Fauchery L."/>
            <person name="Girlanda M."/>
            <person name="Hayes R.D."/>
            <person name="Keri Z."/>
            <person name="LaButti K."/>
            <person name="Lipzen A."/>
            <person name="Lombard V."/>
            <person name="Magnuson J."/>
            <person name="Maillard F."/>
            <person name="Murat C."/>
            <person name="Nolan M."/>
            <person name="Ohm R.A."/>
            <person name="Pangilinan J."/>
            <person name="Pereira M.F."/>
            <person name="Perotto S."/>
            <person name="Peter M."/>
            <person name="Pfister S."/>
            <person name="Riley R."/>
            <person name="Sitrit Y."/>
            <person name="Stielow J.B."/>
            <person name="Szollosi G."/>
            <person name="Zifcakova L."/>
            <person name="Stursova M."/>
            <person name="Spatafora J.W."/>
            <person name="Tedersoo L."/>
            <person name="Vaario L.M."/>
            <person name="Yamada A."/>
            <person name="Yan M."/>
            <person name="Wang P."/>
            <person name="Xu J."/>
            <person name="Bruns T."/>
            <person name="Baldrian P."/>
            <person name="Vilgalys R."/>
            <person name="Dunand C."/>
            <person name="Henrissat B."/>
            <person name="Grigoriev I.V."/>
            <person name="Hibbett D."/>
            <person name="Nagy L.G."/>
            <person name="Martin F.M."/>
        </authorList>
    </citation>
    <scope>NUCLEOTIDE SEQUENCE</scope>
    <source>
        <strain evidence="2">UP504</strain>
    </source>
</reference>
<feature type="region of interest" description="Disordered" evidence="1">
    <location>
        <begin position="38"/>
        <end position="60"/>
    </location>
</feature>
<proteinExistence type="predicted"/>
<gene>
    <name evidence="2" type="ORF">BS47DRAFT_644637</name>
</gene>
<comment type="caution">
    <text evidence="2">The sequence shown here is derived from an EMBL/GenBank/DDBJ whole genome shotgun (WGS) entry which is preliminary data.</text>
</comment>
<feature type="region of interest" description="Disordered" evidence="1">
    <location>
        <begin position="148"/>
        <end position="171"/>
    </location>
</feature>
<keyword evidence="3" id="KW-1185">Reference proteome</keyword>
<sequence length="299" mass="34662">METLNRMKQWNSQLNREKFDLEHRVRNLITQLGYRSLEHAEESQREESQAQTGAGPNSESALQARFNTALAKIEALEGAATSSFHRHKRELDLLERDVKRLLNEKTALEQRTATADSLLVYTKEEAQRMREEFDERLAIKEDILSELRSKMPLAPSNPPEAPSRSKENGLPMEIDTPLLPGTESDLPKVLHRLEFHHKELKTKYDVLLDEKRALARRFSNHIKQWKRFKVWYHTKYDVGDIDVSQLSTSAKKEHYRRLRDTHDEQGRTLPIIVTDLIHSAETDLSSSLLNTTSIPSYRA</sequence>
<evidence type="ECO:0000313" key="2">
    <source>
        <dbReference type="EMBL" id="KAF9520587.1"/>
    </source>
</evidence>
<protein>
    <submittedName>
        <fullName evidence="2">Uncharacterized protein</fullName>
    </submittedName>
</protein>
<dbReference type="AlphaFoldDB" id="A0A9P6BB23"/>
<dbReference type="Proteomes" id="UP000886523">
    <property type="component" value="Unassembled WGS sequence"/>
</dbReference>
<dbReference type="EMBL" id="MU128911">
    <property type="protein sequence ID" value="KAF9520587.1"/>
    <property type="molecule type" value="Genomic_DNA"/>
</dbReference>
<accession>A0A9P6BB23</accession>